<name>A0AAN9ABJ4_HALRR</name>
<sequence length="431" mass="46546">MRMNSRKGGSRGRGIGRSGVLQSASFHLNQQENRPDVNLSTKLLITNLDSKVNDKDICELFSEIGIIREAFVHYNCWGYSLGTAHVVYLSPEHAAEAARRYNGIQFDGKPMTITLERPLFGNQVNNQTLPVKMRLSFGPGHKANGAPRMPFSQVNRNRALIKTPKRLGNGAKPLNLNGTRGRGKAASTRNQGRVLTAAELDLELDEYLKSKIGKGIKTTNAEDDHGNSADMDGMDDFGQLNEVLDAVETMEMTSILTPKNTPGKMGRARKTPSNTPSANSKNKTPGKLKKESPTEINKSAAAKTSKKTPAKTPNKTPAKTPNKTPLKTPNYTPAKTPNRTPKNTSAKTPAQTPKNTPKNASVKTPKGITPVKKTPNKLPAKNATPARAVKSRGRTPAASAKQANTPAAKDSPVKPKSVGTPRRSGRALKNE</sequence>
<evidence type="ECO:0000313" key="5">
    <source>
        <dbReference type="EMBL" id="KAK7079330.1"/>
    </source>
</evidence>
<feature type="region of interest" description="Disordered" evidence="3">
    <location>
        <begin position="217"/>
        <end position="236"/>
    </location>
</feature>
<evidence type="ECO:0000256" key="3">
    <source>
        <dbReference type="SAM" id="MobiDB-lite"/>
    </source>
</evidence>
<dbReference type="EMBL" id="JAXCGZ010007549">
    <property type="protein sequence ID" value="KAK7079330.1"/>
    <property type="molecule type" value="Genomic_DNA"/>
</dbReference>
<gene>
    <name evidence="5" type="ORF">SK128_021134</name>
</gene>
<keyword evidence="1 2" id="KW-0694">RNA-binding</keyword>
<evidence type="ECO:0000259" key="4">
    <source>
        <dbReference type="PROSITE" id="PS50102"/>
    </source>
</evidence>
<organism evidence="5 6">
    <name type="scientific">Halocaridina rubra</name>
    <name type="common">Hawaiian red shrimp</name>
    <dbReference type="NCBI Taxonomy" id="373956"/>
    <lineage>
        <taxon>Eukaryota</taxon>
        <taxon>Metazoa</taxon>
        <taxon>Ecdysozoa</taxon>
        <taxon>Arthropoda</taxon>
        <taxon>Crustacea</taxon>
        <taxon>Multicrustacea</taxon>
        <taxon>Malacostraca</taxon>
        <taxon>Eumalacostraca</taxon>
        <taxon>Eucarida</taxon>
        <taxon>Decapoda</taxon>
        <taxon>Pleocyemata</taxon>
        <taxon>Caridea</taxon>
        <taxon>Atyoidea</taxon>
        <taxon>Atyidae</taxon>
        <taxon>Halocaridina</taxon>
    </lineage>
</organism>
<dbReference type="Gene3D" id="3.30.70.330">
    <property type="match status" value="1"/>
</dbReference>
<feature type="region of interest" description="Disordered" evidence="3">
    <location>
        <begin position="253"/>
        <end position="431"/>
    </location>
</feature>
<evidence type="ECO:0000256" key="1">
    <source>
        <dbReference type="ARBA" id="ARBA00022884"/>
    </source>
</evidence>
<dbReference type="GO" id="GO:0006406">
    <property type="term" value="P:mRNA export from nucleus"/>
    <property type="evidence" value="ECO:0007669"/>
    <property type="project" value="TreeGrafter"/>
</dbReference>
<dbReference type="Proteomes" id="UP001381693">
    <property type="component" value="Unassembled WGS sequence"/>
</dbReference>
<dbReference type="AlphaFoldDB" id="A0AAN9ABJ4"/>
<dbReference type="InterPro" id="IPR012677">
    <property type="entry name" value="Nucleotide-bd_a/b_plait_sf"/>
</dbReference>
<proteinExistence type="predicted"/>
<evidence type="ECO:0000313" key="6">
    <source>
        <dbReference type="Proteomes" id="UP001381693"/>
    </source>
</evidence>
<comment type="caution">
    <text evidence="5">The sequence shown here is derived from an EMBL/GenBank/DDBJ whole genome shotgun (WGS) entry which is preliminary data.</text>
</comment>
<dbReference type="Pfam" id="PF00076">
    <property type="entry name" value="RRM_1"/>
    <property type="match status" value="1"/>
</dbReference>
<feature type="compositionally biased region" description="Low complexity" evidence="3">
    <location>
        <begin position="310"/>
        <end position="333"/>
    </location>
</feature>
<feature type="domain" description="RRM" evidence="4">
    <location>
        <begin position="41"/>
        <end position="118"/>
    </location>
</feature>
<protein>
    <recommendedName>
        <fullName evidence="4">RRM domain-containing protein</fullName>
    </recommendedName>
</protein>
<feature type="region of interest" description="Disordered" evidence="3">
    <location>
        <begin position="166"/>
        <end position="190"/>
    </location>
</feature>
<dbReference type="PANTHER" id="PTHR19965:SF82">
    <property type="entry name" value="THO COMPLEX SUBUNIT 4"/>
    <property type="match status" value="1"/>
</dbReference>
<dbReference type="GO" id="GO:0005634">
    <property type="term" value="C:nucleus"/>
    <property type="evidence" value="ECO:0007669"/>
    <property type="project" value="TreeGrafter"/>
</dbReference>
<dbReference type="SMART" id="SM00360">
    <property type="entry name" value="RRM"/>
    <property type="match status" value="1"/>
</dbReference>
<keyword evidence="6" id="KW-1185">Reference proteome</keyword>
<evidence type="ECO:0000256" key="2">
    <source>
        <dbReference type="PROSITE-ProRule" id="PRU00176"/>
    </source>
</evidence>
<dbReference type="PROSITE" id="PS50102">
    <property type="entry name" value="RRM"/>
    <property type="match status" value="1"/>
</dbReference>
<dbReference type="InterPro" id="IPR051229">
    <property type="entry name" value="ALYREF_mRNA_export"/>
</dbReference>
<feature type="compositionally biased region" description="Polar residues" evidence="3">
    <location>
        <begin position="335"/>
        <end position="362"/>
    </location>
</feature>
<dbReference type="InterPro" id="IPR000504">
    <property type="entry name" value="RRM_dom"/>
</dbReference>
<accession>A0AAN9ABJ4</accession>
<reference evidence="5 6" key="1">
    <citation type="submission" date="2023-11" db="EMBL/GenBank/DDBJ databases">
        <title>Halocaridina rubra genome assembly.</title>
        <authorList>
            <person name="Smith C."/>
        </authorList>
    </citation>
    <scope>NUCLEOTIDE SEQUENCE [LARGE SCALE GENOMIC DNA]</scope>
    <source>
        <strain evidence="5">EP-1</strain>
        <tissue evidence="5">Whole</tissue>
    </source>
</reference>
<feature type="compositionally biased region" description="Polar residues" evidence="3">
    <location>
        <begin position="271"/>
        <end position="283"/>
    </location>
</feature>
<dbReference type="PANTHER" id="PTHR19965">
    <property type="entry name" value="RNA AND EXPORT FACTOR BINDING PROTEIN"/>
    <property type="match status" value="1"/>
</dbReference>
<dbReference type="GO" id="GO:0003729">
    <property type="term" value="F:mRNA binding"/>
    <property type="evidence" value="ECO:0007669"/>
    <property type="project" value="TreeGrafter"/>
</dbReference>
<dbReference type="InterPro" id="IPR035979">
    <property type="entry name" value="RBD_domain_sf"/>
</dbReference>
<dbReference type="SUPFAM" id="SSF54928">
    <property type="entry name" value="RNA-binding domain, RBD"/>
    <property type="match status" value="1"/>
</dbReference>